<sequence>MDLYRSPPDAVTFTFPDGSGYGEVYGFSSDGTKICGSYIDSDTIERPIVWTSNGTIYEACV</sequence>
<protein>
    <submittedName>
        <fullName evidence="1">Uncharacterized protein</fullName>
    </submittedName>
</protein>
<dbReference type="EMBL" id="MN740001">
    <property type="protein sequence ID" value="QHT82466.1"/>
    <property type="molecule type" value="Genomic_DNA"/>
</dbReference>
<accession>A0A6C0HQN8</accession>
<organism evidence="1">
    <name type="scientific">viral metagenome</name>
    <dbReference type="NCBI Taxonomy" id="1070528"/>
    <lineage>
        <taxon>unclassified sequences</taxon>
        <taxon>metagenomes</taxon>
        <taxon>organismal metagenomes</taxon>
    </lineage>
</organism>
<evidence type="ECO:0000313" key="1">
    <source>
        <dbReference type="EMBL" id="QHT82466.1"/>
    </source>
</evidence>
<dbReference type="AlphaFoldDB" id="A0A6C0HQN8"/>
<reference evidence="1" key="1">
    <citation type="journal article" date="2020" name="Nature">
        <title>Giant virus diversity and host interactions through global metagenomics.</title>
        <authorList>
            <person name="Schulz F."/>
            <person name="Roux S."/>
            <person name="Paez-Espino D."/>
            <person name="Jungbluth S."/>
            <person name="Walsh D.A."/>
            <person name="Denef V.J."/>
            <person name="McMahon K.D."/>
            <person name="Konstantinidis K.T."/>
            <person name="Eloe-Fadrosh E.A."/>
            <person name="Kyrpides N.C."/>
            <person name="Woyke T."/>
        </authorList>
    </citation>
    <scope>NUCLEOTIDE SEQUENCE</scope>
    <source>
        <strain evidence="1">GVMAG-M-3300023184-161</strain>
    </source>
</reference>
<proteinExistence type="predicted"/>
<name>A0A6C0HQN8_9ZZZZ</name>